<feature type="transmembrane region" description="Helical" evidence="2">
    <location>
        <begin position="53"/>
        <end position="75"/>
    </location>
</feature>
<accession>A0A919GHD2</accession>
<sequence length="250" mass="26039">MNRDQDDDLQTLRRMLRVPAERDFPAGRRHQREEHLMTSWLTMSRRDDKRRNLGVRIALPAGLAAAAAGIALTALPAQTAAAYTLQTANDGTVKLTIVNPAGKIDLGGLQKDLDRLGVHSRIYAGDPDCQAALPGQAGPSPSTSAGTAPEASPSASASPPAEAGYEGWGIDSEHGKLVLSVSPSKMPADKQLQIVFPLAKTDPAHASAVLTGGLADGPGPDCMPALPAGSVSFSDQKAVTRPGEAQPSRT</sequence>
<keyword evidence="2" id="KW-0472">Membrane</keyword>
<protein>
    <submittedName>
        <fullName evidence="3">Uncharacterized protein</fullName>
    </submittedName>
</protein>
<keyword evidence="2" id="KW-1133">Transmembrane helix</keyword>
<feature type="region of interest" description="Disordered" evidence="1">
    <location>
        <begin position="129"/>
        <end position="168"/>
    </location>
</feature>
<dbReference type="GeneID" id="95357494"/>
<evidence type="ECO:0000256" key="2">
    <source>
        <dbReference type="SAM" id="Phobius"/>
    </source>
</evidence>
<reference evidence="3" key="1">
    <citation type="journal article" date="2014" name="Int. J. Syst. Evol. Microbiol.">
        <title>Complete genome sequence of Corynebacterium casei LMG S-19264T (=DSM 44701T), isolated from a smear-ripened cheese.</title>
        <authorList>
            <consortium name="US DOE Joint Genome Institute (JGI-PGF)"/>
            <person name="Walter F."/>
            <person name="Albersmeier A."/>
            <person name="Kalinowski J."/>
            <person name="Ruckert C."/>
        </authorList>
    </citation>
    <scope>NUCLEOTIDE SEQUENCE</scope>
    <source>
        <strain evidence="3">JCM 4646</strain>
    </source>
</reference>
<feature type="compositionally biased region" description="Low complexity" evidence="1">
    <location>
        <begin position="137"/>
        <end position="163"/>
    </location>
</feature>
<keyword evidence="4" id="KW-1185">Reference proteome</keyword>
<feature type="region of interest" description="Disordered" evidence="1">
    <location>
        <begin position="211"/>
        <end position="250"/>
    </location>
</feature>
<dbReference type="EMBL" id="BNBO01000070">
    <property type="protein sequence ID" value="GHH84001.1"/>
    <property type="molecule type" value="Genomic_DNA"/>
</dbReference>
<evidence type="ECO:0000313" key="4">
    <source>
        <dbReference type="Proteomes" id="UP000617734"/>
    </source>
</evidence>
<proteinExistence type="predicted"/>
<comment type="caution">
    <text evidence="3">The sequence shown here is derived from an EMBL/GenBank/DDBJ whole genome shotgun (WGS) entry which is preliminary data.</text>
</comment>
<name>A0A919GHD2_9ACTN</name>
<dbReference type="Proteomes" id="UP000617734">
    <property type="component" value="Unassembled WGS sequence"/>
</dbReference>
<keyword evidence="2" id="KW-0812">Transmembrane</keyword>
<gene>
    <name evidence="3" type="ORF">GCM10018781_72440</name>
</gene>
<organism evidence="3 4">
    <name type="scientific">Kitasatospora indigofera</name>
    <dbReference type="NCBI Taxonomy" id="67307"/>
    <lineage>
        <taxon>Bacteria</taxon>
        <taxon>Bacillati</taxon>
        <taxon>Actinomycetota</taxon>
        <taxon>Actinomycetes</taxon>
        <taxon>Kitasatosporales</taxon>
        <taxon>Streptomycetaceae</taxon>
        <taxon>Kitasatospora</taxon>
    </lineage>
</organism>
<dbReference type="RefSeq" id="WP_190215164.1">
    <property type="nucleotide sequence ID" value="NZ_BNBO01000070.1"/>
</dbReference>
<reference evidence="3" key="2">
    <citation type="submission" date="2020-09" db="EMBL/GenBank/DDBJ databases">
        <authorList>
            <person name="Sun Q."/>
            <person name="Ohkuma M."/>
        </authorList>
    </citation>
    <scope>NUCLEOTIDE SEQUENCE</scope>
    <source>
        <strain evidence="3">JCM 4646</strain>
    </source>
</reference>
<evidence type="ECO:0000256" key="1">
    <source>
        <dbReference type="SAM" id="MobiDB-lite"/>
    </source>
</evidence>
<evidence type="ECO:0000313" key="3">
    <source>
        <dbReference type="EMBL" id="GHH84001.1"/>
    </source>
</evidence>
<dbReference type="AlphaFoldDB" id="A0A919GHD2"/>